<dbReference type="GO" id="GO:0006397">
    <property type="term" value="P:mRNA processing"/>
    <property type="evidence" value="ECO:0007669"/>
    <property type="project" value="InterPro"/>
</dbReference>
<dbReference type="GO" id="GO:0000445">
    <property type="term" value="C:THO complex part of transcription export complex"/>
    <property type="evidence" value="ECO:0007669"/>
    <property type="project" value="InterPro"/>
</dbReference>
<comment type="subcellular location">
    <subcellularLocation>
        <location evidence="1">Nucleus</location>
    </subcellularLocation>
</comment>
<dbReference type="InterPro" id="IPR008501">
    <property type="entry name" value="THOC7/Mft1"/>
</dbReference>
<reference evidence="4 6" key="2">
    <citation type="submission" date="2018-11" db="EMBL/GenBank/DDBJ databases">
        <authorList>
            <consortium name="Pathogen Informatics"/>
        </authorList>
    </citation>
    <scope>NUCLEOTIDE SEQUENCE [LARGE SCALE GENOMIC DNA]</scope>
</reference>
<sequence>MNEECIIRKLIADGDGGGDDRRFASLLPLIIRMIKDPESTSSLLPKVLKMLDAAETAIQRQLMIGSMNEKQVESYKELASQIEAQILEANEKIQLTKKQLVLAKGIRKNKEEYELLAKMIEKIPSRHETTM</sequence>
<keyword evidence="3" id="KW-0175">Coiled coil</keyword>
<gene>
    <name evidence="4" type="ORF">DME_LOCUS8781</name>
</gene>
<protein>
    <submittedName>
        <fullName evidence="7">Mediator of RNA polymerase II transcription subunit 9</fullName>
    </submittedName>
</protein>
<evidence type="ECO:0000256" key="2">
    <source>
        <dbReference type="ARBA" id="ARBA00023242"/>
    </source>
</evidence>
<dbReference type="AlphaFoldDB" id="A0A0N4UCI6"/>
<reference evidence="7" key="1">
    <citation type="submission" date="2017-02" db="UniProtKB">
        <authorList>
            <consortium name="WormBaseParasite"/>
        </authorList>
    </citation>
    <scope>IDENTIFICATION</scope>
</reference>
<keyword evidence="2" id="KW-0539">Nucleus</keyword>
<evidence type="ECO:0000313" key="7">
    <source>
        <dbReference type="WBParaSite" id="DME_0000498201-mRNA-1"/>
    </source>
</evidence>
<evidence type="ECO:0000256" key="3">
    <source>
        <dbReference type="SAM" id="Coils"/>
    </source>
</evidence>
<dbReference type="Pfam" id="PF05615">
    <property type="entry name" value="THOC7"/>
    <property type="match status" value="1"/>
</dbReference>
<dbReference type="OrthoDB" id="205166at2759"/>
<feature type="coiled-coil region" evidence="3">
    <location>
        <begin position="72"/>
        <end position="99"/>
    </location>
</feature>
<name>A0A0N4UCI6_DRAME</name>
<evidence type="ECO:0000256" key="1">
    <source>
        <dbReference type="ARBA" id="ARBA00004123"/>
    </source>
</evidence>
<evidence type="ECO:0000313" key="4">
    <source>
        <dbReference type="EMBL" id="VDN58808.1"/>
    </source>
</evidence>
<evidence type="ECO:0000313" key="6">
    <source>
        <dbReference type="Proteomes" id="UP000274756"/>
    </source>
</evidence>
<evidence type="ECO:0000313" key="5">
    <source>
        <dbReference type="Proteomes" id="UP000038040"/>
    </source>
</evidence>
<accession>A0A0N4UCI6</accession>
<dbReference type="Proteomes" id="UP000274756">
    <property type="component" value="Unassembled WGS sequence"/>
</dbReference>
<dbReference type="Proteomes" id="UP000038040">
    <property type="component" value="Unplaced"/>
</dbReference>
<keyword evidence="6" id="KW-1185">Reference proteome</keyword>
<proteinExistence type="predicted"/>
<dbReference type="EMBL" id="UYYG01001172">
    <property type="protein sequence ID" value="VDN58808.1"/>
    <property type="molecule type" value="Genomic_DNA"/>
</dbReference>
<dbReference type="WBParaSite" id="DME_0000498201-mRNA-1">
    <property type="protein sequence ID" value="DME_0000498201-mRNA-1"/>
    <property type="gene ID" value="DME_0000498201"/>
</dbReference>
<organism evidence="5 7">
    <name type="scientific">Dracunculus medinensis</name>
    <name type="common">Guinea worm</name>
    <dbReference type="NCBI Taxonomy" id="318479"/>
    <lineage>
        <taxon>Eukaryota</taxon>
        <taxon>Metazoa</taxon>
        <taxon>Ecdysozoa</taxon>
        <taxon>Nematoda</taxon>
        <taxon>Chromadorea</taxon>
        <taxon>Rhabditida</taxon>
        <taxon>Spirurina</taxon>
        <taxon>Dracunculoidea</taxon>
        <taxon>Dracunculidae</taxon>
        <taxon>Dracunculus</taxon>
    </lineage>
</organism>
<dbReference type="STRING" id="318479.A0A0N4UCI6"/>